<comment type="caution">
    <text evidence="1">The sequence shown here is derived from an EMBL/GenBank/DDBJ whole genome shotgun (WGS) entry which is preliminary data.</text>
</comment>
<protein>
    <submittedName>
        <fullName evidence="1">Uncharacterized protein</fullName>
    </submittedName>
</protein>
<gene>
    <name evidence="1" type="ORF">GE061_004478</name>
</gene>
<evidence type="ECO:0000313" key="1">
    <source>
        <dbReference type="EMBL" id="KAF6202081.1"/>
    </source>
</evidence>
<accession>A0A6A4J7F8</accession>
<dbReference type="AlphaFoldDB" id="A0A6A4J7F8"/>
<proteinExistence type="predicted"/>
<name>A0A6A4J7F8_APOLU</name>
<organism evidence="1 2">
    <name type="scientific">Apolygus lucorum</name>
    <name type="common">Small green plant bug</name>
    <name type="synonym">Lygocoris lucorum</name>
    <dbReference type="NCBI Taxonomy" id="248454"/>
    <lineage>
        <taxon>Eukaryota</taxon>
        <taxon>Metazoa</taxon>
        <taxon>Ecdysozoa</taxon>
        <taxon>Arthropoda</taxon>
        <taxon>Hexapoda</taxon>
        <taxon>Insecta</taxon>
        <taxon>Pterygota</taxon>
        <taxon>Neoptera</taxon>
        <taxon>Paraneoptera</taxon>
        <taxon>Hemiptera</taxon>
        <taxon>Heteroptera</taxon>
        <taxon>Panheteroptera</taxon>
        <taxon>Cimicomorpha</taxon>
        <taxon>Miridae</taxon>
        <taxon>Mirini</taxon>
        <taxon>Apolygus</taxon>
    </lineage>
</organism>
<sequence length="116" mass="13589">MPDGLHLLHFLINIAFYPQLSRQPHDSVSAKEVRSTLQYQSPRPLVVGNRHKMLIRSIILSLLAVTIGLEASKPIIPDKYCLNKKKPNPNCYCIRRVWHVPPEYKWRCPRDRIVFF</sequence>
<dbReference type="EMBL" id="WIXP02000012">
    <property type="protein sequence ID" value="KAF6202081.1"/>
    <property type="molecule type" value="Genomic_DNA"/>
</dbReference>
<keyword evidence="2" id="KW-1185">Reference proteome</keyword>
<reference evidence="1" key="1">
    <citation type="journal article" date="2021" name="Mol. Ecol. Resour.">
        <title>Apolygus lucorum genome provides insights into omnivorousness and mesophyll feeding.</title>
        <authorList>
            <person name="Liu Y."/>
            <person name="Liu H."/>
            <person name="Wang H."/>
            <person name="Huang T."/>
            <person name="Liu B."/>
            <person name="Yang B."/>
            <person name="Yin L."/>
            <person name="Li B."/>
            <person name="Zhang Y."/>
            <person name="Zhang S."/>
            <person name="Jiang F."/>
            <person name="Zhang X."/>
            <person name="Ren Y."/>
            <person name="Wang B."/>
            <person name="Wang S."/>
            <person name="Lu Y."/>
            <person name="Wu K."/>
            <person name="Fan W."/>
            <person name="Wang G."/>
        </authorList>
    </citation>
    <scope>NUCLEOTIDE SEQUENCE</scope>
    <source>
        <strain evidence="1">12Hb</strain>
    </source>
</reference>
<dbReference type="Proteomes" id="UP000466442">
    <property type="component" value="Linkage Group LG12"/>
</dbReference>
<evidence type="ECO:0000313" key="2">
    <source>
        <dbReference type="Proteomes" id="UP000466442"/>
    </source>
</evidence>